<reference evidence="1" key="1">
    <citation type="journal article" date="2021" name="Proc. Natl. Acad. Sci. U.S.A.">
        <title>A Catalog of Tens of Thousands of Viruses from Human Metagenomes Reveals Hidden Associations with Chronic Diseases.</title>
        <authorList>
            <person name="Tisza M.J."/>
            <person name="Buck C.B."/>
        </authorList>
    </citation>
    <scope>NUCLEOTIDE SEQUENCE</scope>
    <source>
        <strain evidence="1">CtusH3</strain>
    </source>
</reference>
<dbReference type="InterPro" id="IPR009660">
    <property type="entry name" value="Phage_A500_Gp15"/>
</dbReference>
<sequence>MYPAILELPDQILGRKVPTDWAWWMKYVGTVLASDLTPEEQFDVILLNTFREIPQNEAGHFQGVLDFYFCGDPPRGDEPAPPERLLDWKKDALRIWGDFRVYAGIDLFTARMHWWQFMSIFRSLPPESQIKNAIYYRSVDMRRISDPKERERYADIKRAVALDPVDYEAEYDAAMARRDMCADSSFG</sequence>
<protein>
    <recommendedName>
        <fullName evidence="2">Bacteriophage Gp15 protein</fullName>
    </recommendedName>
</protein>
<name>A0A8S5RNG9_9VIRU</name>
<dbReference type="Pfam" id="PF06854">
    <property type="entry name" value="Phage_Gp15"/>
    <property type="match status" value="1"/>
</dbReference>
<proteinExistence type="predicted"/>
<accession>A0A8S5RNG9</accession>
<evidence type="ECO:0008006" key="2">
    <source>
        <dbReference type="Google" id="ProtNLM"/>
    </source>
</evidence>
<organism evidence="1">
    <name type="scientific">virus sp. ctusH3</name>
    <dbReference type="NCBI Taxonomy" id="2825826"/>
    <lineage>
        <taxon>Viruses</taxon>
    </lineage>
</organism>
<evidence type="ECO:0000313" key="1">
    <source>
        <dbReference type="EMBL" id="DAE32564.1"/>
    </source>
</evidence>
<dbReference type="EMBL" id="BK059124">
    <property type="protein sequence ID" value="DAE32564.1"/>
    <property type="molecule type" value="Genomic_DNA"/>
</dbReference>